<evidence type="ECO:0000313" key="9">
    <source>
        <dbReference type="Proteomes" id="UP000218890"/>
    </source>
</evidence>
<dbReference type="GO" id="GO:0004659">
    <property type="term" value="F:prenyltransferase activity"/>
    <property type="evidence" value="ECO:0007669"/>
    <property type="project" value="InterPro"/>
</dbReference>
<evidence type="ECO:0000256" key="1">
    <source>
        <dbReference type="ARBA" id="ARBA00001946"/>
    </source>
</evidence>
<reference evidence="8" key="1">
    <citation type="submission" date="2016-02" db="EMBL/GenBank/DDBJ databases">
        <title>Halorhodospira halochloris DSM-1059 complete genome, version 2.</title>
        <authorList>
            <person name="Tsukatani Y."/>
        </authorList>
    </citation>
    <scope>NUCLEOTIDE SEQUENCE</scope>
    <source>
        <strain evidence="8">DSM 1059</strain>
    </source>
</reference>
<protein>
    <submittedName>
        <fullName evidence="8">Geranylgeranyl diphosphate synthase</fullName>
    </submittedName>
</protein>
<dbReference type="RefSeq" id="WP_096408189.1">
    <property type="nucleotide sequence ID" value="NZ_AP017372.2"/>
</dbReference>
<evidence type="ECO:0000256" key="6">
    <source>
        <dbReference type="ARBA" id="ARBA00023229"/>
    </source>
</evidence>
<keyword evidence="5" id="KW-0460">Magnesium</keyword>
<dbReference type="PANTHER" id="PTHR43281">
    <property type="entry name" value="FARNESYL DIPHOSPHATE SYNTHASE"/>
    <property type="match status" value="1"/>
</dbReference>
<evidence type="ECO:0000256" key="7">
    <source>
        <dbReference type="RuleBase" id="RU004466"/>
    </source>
</evidence>
<evidence type="ECO:0000256" key="2">
    <source>
        <dbReference type="ARBA" id="ARBA00006706"/>
    </source>
</evidence>
<dbReference type="PROSITE" id="PS00723">
    <property type="entry name" value="POLYPRENYL_SYNTHASE_1"/>
    <property type="match status" value="1"/>
</dbReference>
<dbReference type="GO" id="GO:0008654">
    <property type="term" value="P:phospholipid biosynthetic process"/>
    <property type="evidence" value="ECO:0007669"/>
    <property type="project" value="UniProtKB-ARBA"/>
</dbReference>
<dbReference type="InterPro" id="IPR033749">
    <property type="entry name" value="Polyprenyl_synt_CS"/>
</dbReference>
<keyword evidence="9" id="KW-1185">Reference proteome</keyword>
<dbReference type="PANTHER" id="PTHR43281:SF1">
    <property type="entry name" value="FARNESYL DIPHOSPHATE SYNTHASE"/>
    <property type="match status" value="1"/>
</dbReference>
<keyword evidence="3 7" id="KW-0808">Transferase</keyword>
<gene>
    <name evidence="8" type="ORF">HH1059_06250</name>
</gene>
<organism evidence="8 9">
    <name type="scientific">Halorhodospira halochloris</name>
    <name type="common">Ectothiorhodospira halochloris</name>
    <dbReference type="NCBI Taxonomy" id="1052"/>
    <lineage>
        <taxon>Bacteria</taxon>
        <taxon>Pseudomonadati</taxon>
        <taxon>Pseudomonadota</taxon>
        <taxon>Gammaproteobacteria</taxon>
        <taxon>Chromatiales</taxon>
        <taxon>Ectothiorhodospiraceae</taxon>
        <taxon>Halorhodospira</taxon>
    </lineage>
</organism>
<evidence type="ECO:0000313" key="8">
    <source>
        <dbReference type="EMBL" id="BAU57312.1"/>
    </source>
</evidence>
<dbReference type="PROSITE" id="PS00444">
    <property type="entry name" value="POLYPRENYL_SYNTHASE_2"/>
    <property type="match status" value="1"/>
</dbReference>
<dbReference type="Gene3D" id="1.10.600.10">
    <property type="entry name" value="Farnesyl Diphosphate Synthase"/>
    <property type="match status" value="1"/>
</dbReference>
<comment type="cofactor">
    <cofactor evidence="1">
        <name>Mg(2+)</name>
        <dbReference type="ChEBI" id="CHEBI:18420"/>
    </cofactor>
</comment>
<name>A0A110B5C3_HALHR</name>
<dbReference type="CDD" id="cd00685">
    <property type="entry name" value="Trans_IPPS_HT"/>
    <property type="match status" value="1"/>
</dbReference>
<evidence type="ECO:0000256" key="5">
    <source>
        <dbReference type="ARBA" id="ARBA00022842"/>
    </source>
</evidence>
<evidence type="ECO:0000256" key="4">
    <source>
        <dbReference type="ARBA" id="ARBA00022723"/>
    </source>
</evidence>
<dbReference type="GO" id="GO:0046872">
    <property type="term" value="F:metal ion binding"/>
    <property type="evidence" value="ECO:0007669"/>
    <property type="project" value="UniProtKB-KW"/>
</dbReference>
<keyword evidence="6" id="KW-0414">Isoprene biosynthesis</keyword>
<dbReference type="EMBL" id="AP017372">
    <property type="protein sequence ID" value="BAU57312.1"/>
    <property type="molecule type" value="Genomic_DNA"/>
</dbReference>
<keyword evidence="4" id="KW-0479">Metal-binding</keyword>
<dbReference type="GO" id="GO:0016114">
    <property type="term" value="P:terpenoid biosynthetic process"/>
    <property type="evidence" value="ECO:0007669"/>
    <property type="project" value="UniProtKB-ARBA"/>
</dbReference>
<dbReference type="OrthoDB" id="9805316at2"/>
<dbReference type="FunFam" id="1.10.600.10:FF:000001">
    <property type="entry name" value="Geranylgeranyl diphosphate synthase"/>
    <property type="match status" value="1"/>
</dbReference>
<dbReference type="SFLD" id="SFLDS00005">
    <property type="entry name" value="Isoprenoid_Synthase_Type_I"/>
    <property type="match status" value="1"/>
</dbReference>
<accession>A0A110B5C3</accession>
<dbReference type="AlphaFoldDB" id="A0A110B5C3"/>
<comment type="similarity">
    <text evidence="2 7">Belongs to the FPP/GGPP synthase family.</text>
</comment>
<dbReference type="InterPro" id="IPR008949">
    <property type="entry name" value="Isoprenoid_synthase_dom_sf"/>
</dbReference>
<sequence>MEPIQRIERALESAVARAVAEPAPPRLAEAVRHAVFAGGARVRPRLCLTVAMACGDESPELADAAAVAIELMHCASLVHDDLPCFDDAATRRGQPSVHVAYGERLAVLAGDALIVQSLETLALQIKEYPQRSADLLMTISQATGMPHGITAGQAWESEPEVPVAAYHQAKTGSLFAAATVAGAIAAGSADQADSWRLVGERLGEAYQVADDLRDAVGAEEELGKPTGQDTTHDLPSAVRELGIKGAKQRLDNLVEQAVGAVPECAGAEQLRAGIIEEMERVLPKTLSRNAA</sequence>
<dbReference type="SUPFAM" id="SSF48576">
    <property type="entry name" value="Terpenoid synthases"/>
    <property type="match status" value="1"/>
</dbReference>
<dbReference type="InterPro" id="IPR000092">
    <property type="entry name" value="Polyprenyl_synt"/>
</dbReference>
<proteinExistence type="inferred from homology"/>
<evidence type="ECO:0000256" key="3">
    <source>
        <dbReference type="ARBA" id="ARBA00022679"/>
    </source>
</evidence>
<dbReference type="KEGG" id="hhk:HH1059_06250"/>
<dbReference type="Proteomes" id="UP000218890">
    <property type="component" value="Chromosome"/>
</dbReference>
<dbReference type="Pfam" id="PF00348">
    <property type="entry name" value="polyprenyl_synt"/>
    <property type="match status" value="1"/>
</dbReference>